<proteinExistence type="predicted"/>
<evidence type="ECO:0000313" key="2">
    <source>
        <dbReference type="Proteomes" id="UP000701801"/>
    </source>
</evidence>
<gene>
    <name evidence="1" type="ORF">HYALB_00010584</name>
</gene>
<comment type="caution">
    <text evidence="1">The sequence shown here is derived from an EMBL/GenBank/DDBJ whole genome shotgun (WGS) entry which is preliminary data.</text>
</comment>
<dbReference type="OrthoDB" id="5427664at2759"/>
<dbReference type="AlphaFoldDB" id="A0A9N9LGL1"/>
<accession>A0A9N9LGL1</accession>
<reference evidence="1" key="1">
    <citation type="submission" date="2021-07" db="EMBL/GenBank/DDBJ databases">
        <authorList>
            <person name="Durling M."/>
        </authorList>
    </citation>
    <scope>NUCLEOTIDE SEQUENCE</scope>
</reference>
<dbReference type="Proteomes" id="UP000701801">
    <property type="component" value="Unassembled WGS sequence"/>
</dbReference>
<sequence length="70" mass="7801">MIVLPFFSLAGTVTQTREKLRLERALRPYESLADQGGAATPDRAPSIGLIETLQPHYRGPILPTNRNPTW</sequence>
<protein>
    <submittedName>
        <fullName evidence="1">Uncharacterized protein</fullName>
    </submittedName>
</protein>
<evidence type="ECO:0000313" key="1">
    <source>
        <dbReference type="EMBL" id="CAG8971211.1"/>
    </source>
</evidence>
<dbReference type="EMBL" id="CAJVRM010000014">
    <property type="protein sequence ID" value="CAG8971211.1"/>
    <property type="molecule type" value="Genomic_DNA"/>
</dbReference>
<name>A0A9N9LGL1_9HELO</name>
<organism evidence="1 2">
    <name type="scientific">Hymenoscyphus albidus</name>
    <dbReference type="NCBI Taxonomy" id="595503"/>
    <lineage>
        <taxon>Eukaryota</taxon>
        <taxon>Fungi</taxon>
        <taxon>Dikarya</taxon>
        <taxon>Ascomycota</taxon>
        <taxon>Pezizomycotina</taxon>
        <taxon>Leotiomycetes</taxon>
        <taxon>Helotiales</taxon>
        <taxon>Helotiaceae</taxon>
        <taxon>Hymenoscyphus</taxon>
    </lineage>
</organism>
<keyword evidence="2" id="KW-1185">Reference proteome</keyword>